<comment type="similarity">
    <text evidence="1">Belongs to the LysR transcriptional regulatory family.</text>
</comment>
<feature type="domain" description="HTH lysR-type" evidence="5">
    <location>
        <begin position="21"/>
        <end position="78"/>
    </location>
</feature>
<evidence type="ECO:0000256" key="4">
    <source>
        <dbReference type="ARBA" id="ARBA00023163"/>
    </source>
</evidence>
<gene>
    <name evidence="6" type="ORF">P4H66_23870</name>
</gene>
<evidence type="ECO:0000256" key="2">
    <source>
        <dbReference type="ARBA" id="ARBA00023015"/>
    </source>
</evidence>
<reference evidence="6 7" key="1">
    <citation type="submission" date="2023-03" db="EMBL/GenBank/DDBJ databases">
        <title>Bacillus Genome Sequencing.</title>
        <authorList>
            <person name="Dunlap C."/>
        </authorList>
    </citation>
    <scope>NUCLEOTIDE SEQUENCE [LARGE SCALE GENOMIC DNA]</scope>
    <source>
        <strain evidence="6 7">BD-525</strain>
    </source>
</reference>
<dbReference type="PANTHER" id="PTHR30419">
    <property type="entry name" value="HTH-TYPE TRANSCRIPTIONAL REGULATOR YBHD"/>
    <property type="match status" value="1"/>
</dbReference>
<dbReference type="Gene3D" id="1.10.10.10">
    <property type="entry name" value="Winged helix-like DNA-binding domain superfamily/Winged helix DNA-binding domain"/>
    <property type="match status" value="1"/>
</dbReference>
<dbReference type="InterPro" id="IPR050950">
    <property type="entry name" value="HTH-type_LysR_regulators"/>
</dbReference>
<dbReference type="Pfam" id="PF00126">
    <property type="entry name" value="HTH_1"/>
    <property type="match status" value="1"/>
</dbReference>
<dbReference type="InterPro" id="IPR036390">
    <property type="entry name" value="WH_DNA-bd_sf"/>
</dbReference>
<accession>A0ABU6GSZ1</accession>
<organism evidence="6 7">
    <name type="scientific">Paenibacillus dokdonensis</name>
    <dbReference type="NCBI Taxonomy" id="2567944"/>
    <lineage>
        <taxon>Bacteria</taxon>
        <taxon>Bacillati</taxon>
        <taxon>Bacillota</taxon>
        <taxon>Bacilli</taxon>
        <taxon>Bacillales</taxon>
        <taxon>Paenibacillaceae</taxon>
        <taxon>Paenibacillus</taxon>
    </lineage>
</organism>
<dbReference type="Proteomes" id="UP001344632">
    <property type="component" value="Unassembled WGS sequence"/>
</dbReference>
<keyword evidence="2" id="KW-0805">Transcription regulation</keyword>
<dbReference type="InterPro" id="IPR000847">
    <property type="entry name" value="LysR_HTH_N"/>
</dbReference>
<evidence type="ECO:0000256" key="1">
    <source>
        <dbReference type="ARBA" id="ARBA00009437"/>
    </source>
</evidence>
<comment type="caution">
    <text evidence="6">The sequence shown here is derived from an EMBL/GenBank/DDBJ whole genome shotgun (WGS) entry which is preliminary data.</text>
</comment>
<name>A0ABU6GSZ1_9BACL</name>
<dbReference type="CDD" id="cd05466">
    <property type="entry name" value="PBP2_LTTR_substrate"/>
    <property type="match status" value="1"/>
</dbReference>
<evidence type="ECO:0000313" key="7">
    <source>
        <dbReference type="Proteomes" id="UP001344632"/>
    </source>
</evidence>
<dbReference type="PRINTS" id="PR00039">
    <property type="entry name" value="HTHLYSR"/>
</dbReference>
<dbReference type="PROSITE" id="PS50931">
    <property type="entry name" value="HTH_LYSR"/>
    <property type="match status" value="1"/>
</dbReference>
<sequence>MNPIISIIIISITYEKLVNRLEIRQLHYFMAVCEEMHFTKAAEKIGVSQPTLSQQIRALEDELHMPLFDRIGKKIALTEAGMLLLNNATTIMDTLQNVKDSIADLRHLHGGKIRVGIMPSDLDYRITQLVIDFHHEFPKVKLMVISSIDILQQVLDSEVDIGIGVNVQPHDRLVTIPLCKEEYVLTVSKKHPLANRTSIDLKELKDLPVIMYPEGYLGRDLVEETVRQEGFQLHSILETSSATSILNLVKADIGATVQPNLLIRQINDPDLHMIRFQENPPSRSMAIIYRSDRYLSQAAKAFIDRCREYFQDQGGVRVHPD</sequence>
<dbReference type="InterPro" id="IPR005119">
    <property type="entry name" value="LysR_subst-bd"/>
</dbReference>
<dbReference type="PANTHER" id="PTHR30419:SF8">
    <property type="entry name" value="NITROGEN ASSIMILATION TRANSCRIPTIONAL ACTIVATOR-RELATED"/>
    <property type="match status" value="1"/>
</dbReference>
<evidence type="ECO:0000256" key="3">
    <source>
        <dbReference type="ARBA" id="ARBA00023125"/>
    </source>
</evidence>
<evidence type="ECO:0000259" key="5">
    <source>
        <dbReference type="PROSITE" id="PS50931"/>
    </source>
</evidence>
<dbReference type="InterPro" id="IPR036388">
    <property type="entry name" value="WH-like_DNA-bd_sf"/>
</dbReference>
<evidence type="ECO:0000313" key="6">
    <source>
        <dbReference type="EMBL" id="MEC0242853.1"/>
    </source>
</evidence>
<dbReference type="Pfam" id="PF03466">
    <property type="entry name" value="LysR_substrate"/>
    <property type="match status" value="1"/>
</dbReference>
<keyword evidence="4" id="KW-0804">Transcription</keyword>
<dbReference type="EMBL" id="JARLKZ010000020">
    <property type="protein sequence ID" value="MEC0242853.1"/>
    <property type="molecule type" value="Genomic_DNA"/>
</dbReference>
<keyword evidence="3" id="KW-0238">DNA-binding</keyword>
<dbReference type="SUPFAM" id="SSF46785">
    <property type="entry name" value="Winged helix' DNA-binding domain"/>
    <property type="match status" value="1"/>
</dbReference>
<dbReference type="SUPFAM" id="SSF53850">
    <property type="entry name" value="Periplasmic binding protein-like II"/>
    <property type="match status" value="1"/>
</dbReference>
<keyword evidence="7" id="KW-1185">Reference proteome</keyword>
<protein>
    <submittedName>
        <fullName evidence="6">LysR family transcriptional regulator</fullName>
    </submittedName>
</protein>
<dbReference type="Gene3D" id="3.40.190.290">
    <property type="match status" value="1"/>
</dbReference>
<proteinExistence type="inferred from homology"/>